<name>A0AAJ6YMY7_9HYME</name>
<keyword evidence="3" id="KW-0539">Nucleus</keyword>
<feature type="compositionally biased region" description="Gly residues" evidence="5">
    <location>
        <begin position="716"/>
        <end position="725"/>
    </location>
</feature>
<evidence type="ECO:0000313" key="7">
    <source>
        <dbReference type="Proteomes" id="UP000695007"/>
    </source>
</evidence>
<feature type="region of interest" description="Disordered" evidence="5">
    <location>
        <begin position="404"/>
        <end position="427"/>
    </location>
</feature>
<proteinExistence type="predicted"/>
<feature type="domain" description="K Homology" evidence="6">
    <location>
        <begin position="229"/>
        <end position="300"/>
    </location>
</feature>
<dbReference type="SUPFAM" id="SSF54791">
    <property type="entry name" value="Eukaryotic type KH-domain (KH-domain type I)"/>
    <property type="match status" value="4"/>
</dbReference>
<feature type="compositionally biased region" description="Low complexity" evidence="5">
    <location>
        <begin position="752"/>
        <end position="763"/>
    </location>
</feature>
<dbReference type="PROSITE" id="PS50084">
    <property type="entry name" value="KH_TYPE_1"/>
    <property type="match status" value="4"/>
</dbReference>
<dbReference type="RefSeq" id="XP_011501067.1">
    <property type="nucleotide sequence ID" value="XM_011502765.1"/>
</dbReference>
<evidence type="ECO:0000313" key="8">
    <source>
        <dbReference type="RefSeq" id="XP_011501066.1"/>
    </source>
</evidence>
<comment type="subcellular location">
    <subcellularLocation>
        <location evidence="1">Nucleus</location>
    </subcellularLocation>
</comment>
<dbReference type="Gene3D" id="3.30.1370.10">
    <property type="entry name" value="K Homology domain, type 1"/>
    <property type="match status" value="4"/>
</dbReference>
<evidence type="ECO:0000259" key="6">
    <source>
        <dbReference type="SMART" id="SM00322"/>
    </source>
</evidence>
<dbReference type="PANTHER" id="PTHR10288">
    <property type="entry name" value="KH DOMAIN CONTAINING RNA BINDING PROTEIN"/>
    <property type="match status" value="1"/>
</dbReference>
<feature type="domain" description="K Homology" evidence="6">
    <location>
        <begin position="127"/>
        <end position="197"/>
    </location>
</feature>
<keyword evidence="2" id="KW-0677">Repeat</keyword>
<feature type="compositionally biased region" description="Low complexity" evidence="5">
    <location>
        <begin position="590"/>
        <end position="599"/>
    </location>
</feature>
<dbReference type="RefSeq" id="XP_011501066.1">
    <property type="nucleotide sequence ID" value="XM_011502764.1"/>
</dbReference>
<evidence type="ECO:0000256" key="2">
    <source>
        <dbReference type="ARBA" id="ARBA00022737"/>
    </source>
</evidence>
<dbReference type="InterPro" id="IPR004087">
    <property type="entry name" value="KH_dom"/>
</dbReference>
<dbReference type="GeneID" id="105364756"/>
<feature type="compositionally biased region" description="Basic and acidic residues" evidence="5">
    <location>
        <begin position="66"/>
        <end position="82"/>
    </location>
</feature>
<protein>
    <submittedName>
        <fullName evidence="8 9">Far upstream element-binding protein 3 isoform X1</fullName>
    </submittedName>
</protein>
<accession>A0AAJ6YMY7</accession>
<dbReference type="GO" id="GO:0006355">
    <property type="term" value="P:regulation of DNA-templated transcription"/>
    <property type="evidence" value="ECO:0007669"/>
    <property type="project" value="InterPro"/>
</dbReference>
<keyword evidence="7" id="KW-1185">Reference proteome</keyword>
<feature type="domain" description="K Homology" evidence="6">
    <location>
        <begin position="330"/>
        <end position="401"/>
    </location>
</feature>
<organism evidence="7 9">
    <name type="scientific">Ceratosolen solmsi marchali</name>
    <dbReference type="NCBI Taxonomy" id="326594"/>
    <lineage>
        <taxon>Eukaryota</taxon>
        <taxon>Metazoa</taxon>
        <taxon>Ecdysozoa</taxon>
        <taxon>Arthropoda</taxon>
        <taxon>Hexapoda</taxon>
        <taxon>Insecta</taxon>
        <taxon>Pterygota</taxon>
        <taxon>Neoptera</taxon>
        <taxon>Endopterygota</taxon>
        <taxon>Hymenoptera</taxon>
        <taxon>Apocrita</taxon>
        <taxon>Proctotrupomorpha</taxon>
        <taxon>Chalcidoidea</taxon>
        <taxon>Agaonidae</taxon>
        <taxon>Agaoninae</taxon>
        <taxon>Ceratosolen</taxon>
    </lineage>
</organism>
<dbReference type="CDD" id="cd22399">
    <property type="entry name" value="KH-I_FUBP_rpt4"/>
    <property type="match status" value="1"/>
</dbReference>
<gene>
    <name evidence="8 9" type="primary">LOC105364756</name>
</gene>
<keyword evidence="4" id="KW-0694">RNA-binding</keyword>
<dbReference type="CTD" id="36889"/>
<dbReference type="CDD" id="cd22397">
    <property type="entry name" value="KH-I_FUBP_rpt2"/>
    <property type="match status" value="1"/>
</dbReference>
<feature type="compositionally biased region" description="Low complexity" evidence="5">
    <location>
        <begin position="619"/>
        <end position="654"/>
    </location>
</feature>
<feature type="region of interest" description="Disordered" evidence="5">
    <location>
        <begin position="98"/>
        <end position="120"/>
    </location>
</feature>
<feature type="compositionally biased region" description="Polar residues" evidence="5">
    <location>
        <begin position="217"/>
        <end position="226"/>
    </location>
</feature>
<dbReference type="InterPro" id="IPR004088">
    <property type="entry name" value="KH_dom_type_1"/>
</dbReference>
<feature type="region of interest" description="Disordered" evidence="5">
    <location>
        <begin position="58"/>
        <end position="83"/>
    </location>
</feature>
<feature type="domain" description="K Homology" evidence="6">
    <location>
        <begin position="437"/>
        <end position="508"/>
    </location>
</feature>
<dbReference type="Pfam" id="PF00013">
    <property type="entry name" value="KH_1"/>
    <property type="match status" value="4"/>
</dbReference>
<feature type="compositionally biased region" description="Polar residues" evidence="5">
    <location>
        <begin position="764"/>
        <end position="785"/>
    </location>
</feature>
<dbReference type="Proteomes" id="UP000695007">
    <property type="component" value="Unplaced"/>
</dbReference>
<evidence type="ECO:0000256" key="5">
    <source>
        <dbReference type="SAM" id="MobiDB-lite"/>
    </source>
</evidence>
<dbReference type="Pfam" id="PF09005">
    <property type="entry name" value="FUBP_C"/>
    <property type="match status" value="2"/>
</dbReference>
<feature type="compositionally biased region" description="Polar residues" evidence="5">
    <location>
        <begin position="98"/>
        <end position="118"/>
    </location>
</feature>
<dbReference type="CDD" id="cd22396">
    <property type="entry name" value="KH-I_FUBP_rpt1"/>
    <property type="match status" value="1"/>
</dbReference>
<dbReference type="GO" id="GO:0005634">
    <property type="term" value="C:nucleus"/>
    <property type="evidence" value="ECO:0007669"/>
    <property type="project" value="UniProtKB-SubCell"/>
</dbReference>
<dbReference type="InterPro" id="IPR015096">
    <property type="entry name" value="FUBP_C"/>
</dbReference>
<feature type="compositionally biased region" description="Low complexity" evidence="5">
    <location>
        <begin position="690"/>
        <end position="709"/>
    </location>
</feature>
<dbReference type="AlphaFoldDB" id="A0AAJ6YMY7"/>
<feature type="region of interest" description="Disordered" evidence="5">
    <location>
        <begin position="588"/>
        <end position="654"/>
    </location>
</feature>
<feature type="region of interest" description="Disordered" evidence="5">
    <location>
        <begin position="678"/>
        <end position="785"/>
    </location>
</feature>
<dbReference type="GO" id="GO:0003723">
    <property type="term" value="F:RNA binding"/>
    <property type="evidence" value="ECO:0007669"/>
    <property type="project" value="UniProtKB-UniRule"/>
</dbReference>
<dbReference type="InterPro" id="IPR036612">
    <property type="entry name" value="KH_dom_type_1_sf"/>
</dbReference>
<reference evidence="8 9" key="1">
    <citation type="submission" date="2025-04" db="UniProtKB">
        <authorList>
            <consortium name="RefSeq"/>
        </authorList>
    </citation>
    <scope>IDENTIFICATION</scope>
</reference>
<evidence type="ECO:0000256" key="1">
    <source>
        <dbReference type="ARBA" id="ARBA00004123"/>
    </source>
</evidence>
<dbReference type="CDD" id="cd22398">
    <property type="entry name" value="KH-I_FUBP_rpt3"/>
    <property type="match status" value="1"/>
</dbReference>
<evidence type="ECO:0000313" key="9">
    <source>
        <dbReference type="RefSeq" id="XP_011501067.1"/>
    </source>
</evidence>
<dbReference type="KEGG" id="csol:105364756"/>
<evidence type="ECO:0000256" key="4">
    <source>
        <dbReference type="PROSITE-ProRule" id="PRU00117"/>
    </source>
</evidence>
<evidence type="ECO:0000256" key="3">
    <source>
        <dbReference type="ARBA" id="ARBA00023242"/>
    </source>
</evidence>
<dbReference type="SMART" id="SM00322">
    <property type="entry name" value="KH"/>
    <property type="match status" value="4"/>
</dbReference>
<feature type="region of interest" description="Disordered" evidence="5">
    <location>
        <begin position="199"/>
        <end position="227"/>
    </location>
</feature>
<sequence length="785" mass="84463">MADSSITLCLSRSRCSFPSLVCTETPQFLWCAFLSFSFIDTNSIPDLQMKIAAKINPQGVTNNQDPQKKRPLEDCPEPEPKKLTPIITDPLINLRGNTTPGIPTNINDSPISRPSGPTTPNPVALGGICNEDIRVPDKMVGLIIGRGGEQITRLQSETGCKIQMAAESGGLPERTCTLTGSREAVNRAKELVLSIVNQRNKPGDDQIPGTNPPYPGPSSSTPQSMMSGHPGFVEIMIPGPKVGLIIGKGGETIKQLQEKSGAKMVVIQEGPAQEQEKPLRITGDQQKVEHAKQLVYELIAEKEMQMYSRGTRNSSGHNFSGNNSFNQDGSADGVEVFVPKAAVGVVIGKGGDMIKKLQQETGAKIQFIQMKDEGPGDRNCIINGKDDCVENARQRIQDMIDSVVKGRGNPRGNGFNSGRPNEYGGWDGNRRQNDIGNKIEFSYPVPSNKCGIIIGKGGETIKQINQQTGAHCELDRRNPGTETEKFFTIRGTPEQVEHAKRIFGEKLGGGGMTSTNSIYGGQNTMGYNPSWNATPGYQAWPGQTPTGDPNAANQASVQINPATGQPDYSAQWAEYYRSMGMHREAEIIEQQTKQQQQQQATGVKPDMNQQSGGGQAPGNPTAPTGPQQAQQQPQPQQQQQQQQQQGAQQNGGQADYSAQWAEYYRSIGKIKEAEAIEAQMKTGKQGGGMQNNQMSQPQQQQQQPQMQPNTMASQGGAPGGGGGPGTAPNAFPQPYGGYPGMNPASAGGYYTPGAQSSGQPGQQNPTFPTATGYQNYQYPQPSSDN</sequence>